<dbReference type="Proteomes" id="UP001234297">
    <property type="component" value="Chromosome 7"/>
</dbReference>
<evidence type="ECO:0000313" key="2">
    <source>
        <dbReference type="Proteomes" id="UP001234297"/>
    </source>
</evidence>
<sequence length="181" mass="20677">MFCPTVICRNKPSQKNGRKGRGKRTIPKTLHRRRRRCRLTRPLSARTDSRRSPPRAPSRTRRPPAVWRSSAKNHLTMPTKKMETVSVSTTTRISLGADGDMNYRRPNRHRADLRPPRASHEDTGGGTSSSRATSQPGHSRDEVPMTDQTDEEHSEYKDDTDDVMHAVQGSLKEWLLKDEVR</sequence>
<accession>A0ACC2LA21</accession>
<protein>
    <submittedName>
        <fullName evidence="1">Uncharacterized protein</fullName>
    </submittedName>
</protein>
<proteinExistence type="predicted"/>
<dbReference type="EMBL" id="CM056815">
    <property type="protein sequence ID" value="KAJ8629957.1"/>
    <property type="molecule type" value="Genomic_DNA"/>
</dbReference>
<gene>
    <name evidence="1" type="ORF">MRB53_023280</name>
</gene>
<keyword evidence="2" id="KW-1185">Reference proteome</keyword>
<name>A0ACC2LA21_PERAE</name>
<comment type="caution">
    <text evidence="1">The sequence shown here is derived from an EMBL/GenBank/DDBJ whole genome shotgun (WGS) entry which is preliminary data.</text>
</comment>
<organism evidence="1 2">
    <name type="scientific">Persea americana</name>
    <name type="common">Avocado</name>
    <dbReference type="NCBI Taxonomy" id="3435"/>
    <lineage>
        <taxon>Eukaryota</taxon>
        <taxon>Viridiplantae</taxon>
        <taxon>Streptophyta</taxon>
        <taxon>Embryophyta</taxon>
        <taxon>Tracheophyta</taxon>
        <taxon>Spermatophyta</taxon>
        <taxon>Magnoliopsida</taxon>
        <taxon>Magnoliidae</taxon>
        <taxon>Laurales</taxon>
        <taxon>Lauraceae</taxon>
        <taxon>Persea</taxon>
    </lineage>
</organism>
<evidence type="ECO:0000313" key="1">
    <source>
        <dbReference type="EMBL" id="KAJ8629957.1"/>
    </source>
</evidence>
<reference evidence="1 2" key="1">
    <citation type="journal article" date="2022" name="Hortic Res">
        <title>A haplotype resolved chromosomal level avocado genome allows analysis of novel avocado genes.</title>
        <authorList>
            <person name="Nath O."/>
            <person name="Fletcher S.J."/>
            <person name="Hayward A."/>
            <person name="Shaw L.M."/>
            <person name="Masouleh A.K."/>
            <person name="Furtado A."/>
            <person name="Henry R.J."/>
            <person name="Mitter N."/>
        </authorList>
    </citation>
    <scope>NUCLEOTIDE SEQUENCE [LARGE SCALE GENOMIC DNA]</scope>
    <source>
        <strain evidence="2">cv. Hass</strain>
    </source>
</reference>